<organism evidence="2 3">
    <name type="scientific">Chironomus riparius</name>
    <dbReference type="NCBI Taxonomy" id="315576"/>
    <lineage>
        <taxon>Eukaryota</taxon>
        <taxon>Metazoa</taxon>
        <taxon>Ecdysozoa</taxon>
        <taxon>Arthropoda</taxon>
        <taxon>Hexapoda</taxon>
        <taxon>Insecta</taxon>
        <taxon>Pterygota</taxon>
        <taxon>Neoptera</taxon>
        <taxon>Endopterygota</taxon>
        <taxon>Diptera</taxon>
        <taxon>Nematocera</taxon>
        <taxon>Chironomoidea</taxon>
        <taxon>Chironomidae</taxon>
        <taxon>Chironominae</taxon>
        <taxon>Chironomus</taxon>
    </lineage>
</organism>
<keyword evidence="3" id="KW-1185">Reference proteome</keyword>
<protein>
    <submittedName>
        <fullName evidence="2">Uncharacterized protein</fullName>
    </submittedName>
</protein>
<accession>A0A9N9RU93</accession>
<dbReference type="Proteomes" id="UP001153620">
    <property type="component" value="Chromosome 2"/>
</dbReference>
<dbReference type="EMBL" id="OU895878">
    <property type="protein sequence ID" value="CAG9803450.1"/>
    <property type="molecule type" value="Genomic_DNA"/>
</dbReference>
<keyword evidence="1" id="KW-1133">Transmembrane helix</keyword>
<evidence type="ECO:0000313" key="3">
    <source>
        <dbReference type="Proteomes" id="UP001153620"/>
    </source>
</evidence>
<feature type="transmembrane region" description="Helical" evidence="1">
    <location>
        <begin position="20"/>
        <end position="44"/>
    </location>
</feature>
<proteinExistence type="predicted"/>
<evidence type="ECO:0000256" key="1">
    <source>
        <dbReference type="SAM" id="Phobius"/>
    </source>
</evidence>
<gene>
    <name evidence="2" type="ORF">CHIRRI_LOCUS6350</name>
</gene>
<reference evidence="2" key="2">
    <citation type="submission" date="2022-10" db="EMBL/GenBank/DDBJ databases">
        <authorList>
            <consortium name="ENA_rothamsted_submissions"/>
            <consortium name="culmorum"/>
            <person name="King R."/>
        </authorList>
    </citation>
    <scope>NUCLEOTIDE SEQUENCE</scope>
</reference>
<dbReference type="AlphaFoldDB" id="A0A9N9RU93"/>
<name>A0A9N9RU93_9DIPT</name>
<evidence type="ECO:0000313" key="2">
    <source>
        <dbReference type="EMBL" id="CAG9803450.1"/>
    </source>
</evidence>
<sequence>MDISYLNKHSINPTFKKFLAVALVIFDIVICSIFAGPFIIHAVIKYYRNNSSYRSENIDYHNHLLDERNKVSRLLKVFKLILRT</sequence>
<keyword evidence="1" id="KW-0812">Transmembrane</keyword>
<reference evidence="2" key="1">
    <citation type="submission" date="2022-01" db="EMBL/GenBank/DDBJ databases">
        <authorList>
            <person name="King R."/>
        </authorList>
    </citation>
    <scope>NUCLEOTIDE SEQUENCE</scope>
</reference>
<keyword evidence="1" id="KW-0472">Membrane</keyword>